<evidence type="ECO:0000313" key="1">
    <source>
        <dbReference type="EMBL" id="JAH81800.1"/>
    </source>
</evidence>
<sequence length="55" mass="5922">MAWPPSCTGRCSSAAFTQCWPDQKNSPAVFVSPPVDLLVAPTREACAIVLRQPGY</sequence>
<organism evidence="1">
    <name type="scientific">Anguilla anguilla</name>
    <name type="common">European freshwater eel</name>
    <name type="synonym">Muraena anguilla</name>
    <dbReference type="NCBI Taxonomy" id="7936"/>
    <lineage>
        <taxon>Eukaryota</taxon>
        <taxon>Metazoa</taxon>
        <taxon>Chordata</taxon>
        <taxon>Craniata</taxon>
        <taxon>Vertebrata</taxon>
        <taxon>Euteleostomi</taxon>
        <taxon>Actinopterygii</taxon>
        <taxon>Neopterygii</taxon>
        <taxon>Teleostei</taxon>
        <taxon>Anguilliformes</taxon>
        <taxon>Anguillidae</taxon>
        <taxon>Anguilla</taxon>
    </lineage>
</organism>
<accession>A0A0E9VWY7</accession>
<name>A0A0E9VWY7_ANGAN</name>
<reference evidence="1" key="2">
    <citation type="journal article" date="2015" name="Fish Shellfish Immunol.">
        <title>Early steps in the European eel (Anguilla anguilla)-Vibrio vulnificus interaction in the gills: Role of the RtxA13 toxin.</title>
        <authorList>
            <person name="Callol A."/>
            <person name="Pajuelo D."/>
            <person name="Ebbesson L."/>
            <person name="Teles M."/>
            <person name="MacKenzie S."/>
            <person name="Amaro C."/>
        </authorList>
    </citation>
    <scope>NUCLEOTIDE SEQUENCE</scope>
</reference>
<dbReference type="EMBL" id="GBXM01026777">
    <property type="protein sequence ID" value="JAH81800.1"/>
    <property type="molecule type" value="Transcribed_RNA"/>
</dbReference>
<proteinExistence type="predicted"/>
<reference evidence="1" key="1">
    <citation type="submission" date="2014-11" db="EMBL/GenBank/DDBJ databases">
        <authorList>
            <person name="Amaro Gonzalez C."/>
        </authorList>
    </citation>
    <scope>NUCLEOTIDE SEQUENCE</scope>
</reference>
<dbReference type="AlphaFoldDB" id="A0A0E9VWY7"/>
<protein>
    <submittedName>
        <fullName evidence="1">Uncharacterized protein</fullName>
    </submittedName>
</protein>